<gene>
    <name evidence="1" type="ORF">J2X98_002335</name>
</gene>
<organism evidence="1 2">
    <name type="scientific">Pseudarthrobacter enclensis</name>
    <dbReference type="NCBI Taxonomy" id="993070"/>
    <lineage>
        <taxon>Bacteria</taxon>
        <taxon>Bacillati</taxon>
        <taxon>Actinomycetota</taxon>
        <taxon>Actinomycetes</taxon>
        <taxon>Micrococcales</taxon>
        <taxon>Micrococcaceae</taxon>
        <taxon>Pseudarthrobacter</taxon>
    </lineage>
</organism>
<proteinExistence type="predicted"/>
<comment type="caution">
    <text evidence="1">The sequence shown here is derived from an EMBL/GenBank/DDBJ whole genome shotgun (WGS) entry which is preliminary data.</text>
</comment>
<dbReference type="EMBL" id="JAUSRE010000010">
    <property type="protein sequence ID" value="MDP9888742.1"/>
    <property type="molecule type" value="Genomic_DNA"/>
</dbReference>
<reference evidence="1 2" key="1">
    <citation type="submission" date="2023-07" db="EMBL/GenBank/DDBJ databases">
        <title>Sorghum-associated microbial communities from plants grown in Nebraska, USA.</title>
        <authorList>
            <person name="Schachtman D."/>
        </authorList>
    </citation>
    <scope>NUCLEOTIDE SEQUENCE [LARGE SCALE GENOMIC DNA]</scope>
    <source>
        <strain evidence="1 2">CC222</strain>
    </source>
</reference>
<dbReference type="RefSeq" id="WP_307308110.1">
    <property type="nucleotide sequence ID" value="NZ_JAUSRE010000010.1"/>
</dbReference>
<evidence type="ECO:0000313" key="2">
    <source>
        <dbReference type="Proteomes" id="UP001226577"/>
    </source>
</evidence>
<sequence length="274" mass="30755">MVEVVEERARLVLEYIAMLQRQGYRPTVAEVDAYAARPHREGPKRQNFAYSLSTMMESAFSGPLIERGETYLDYLKRLRWAKVSQSTVALTPLALAMLRDLNSPKVDPEAQSYVEVTVDPSDKMAFARLLNQFNNLGPGLLIDPYLRLEQFLEVAEATPVTRVLTSSRAFGTDPQRRLYQRALSAADGKIQVRHIDKLHDRHYIPETGNIWMLGVSLNGVAKNISVLTQLGDESSKVLRDAYEGYWRDALVLEPTNAVGAVELEKEESNSASPS</sequence>
<keyword evidence="2" id="KW-1185">Reference proteome</keyword>
<protein>
    <recommendedName>
        <fullName evidence="3">PLD phosphodiesterase domain-containing protein</fullName>
    </recommendedName>
</protein>
<evidence type="ECO:0008006" key="3">
    <source>
        <dbReference type="Google" id="ProtNLM"/>
    </source>
</evidence>
<evidence type="ECO:0000313" key="1">
    <source>
        <dbReference type="EMBL" id="MDP9888742.1"/>
    </source>
</evidence>
<accession>A0ABT9RU24</accession>
<name>A0ABT9RU24_9MICC</name>
<dbReference type="Proteomes" id="UP001226577">
    <property type="component" value="Unassembled WGS sequence"/>
</dbReference>